<keyword evidence="2" id="KW-0413">Isomerase</keyword>
<keyword evidence="5" id="KW-0670">Pyruvate</keyword>
<feature type="binding site" evidence="3">
    <location>
        <position position="34"/>
    </location>
    <ligand>
        <name>substrate</name>
    </ligand>
</feature>
<dbReference type="InterPro" id="IPR002701">
    <property type="entry name" value="CM_II_prokaryot"/>
</dbReference>
<evidence type="ECO:0000313" key="5">
    <source>
        <dbReference type="EMBL" id="GEK15649.1"/>
    </source>
</evidence>
<dbReference type="EC" id="5.4.99.5" evidence="1"/>
<evidence type="ECO:0000313" key="6">
    <source>
        <dbReference type="EMBL" id="MUK51040.1"/>
    </source>
</evidence>
<dbReference type="Gene3D" id="1.20.59.10">
    <property type="entry name" value="Chorismate mutase"/>
    <property type="match status" value="1"/>
</dbReference>
<dbReference type="SUPFAM" id="SSF48600">
    <property type="entry name" value="Chorismate mutase II"/>
    <property type="match status" value="1"/>
</dbReference>
<feature type="domain" description="Chorismate mutase" evidence="4">
    <location>
        <begin position="7"/>
        <end position="97"/>
    </location>
</feature>
<dbReference type="InterPro" id="IPR036979">
    <property type="entry name" value="CM_dom_sf"/>
</dbReference>
<dbReference type="PANTHER" id="PTHR38041:SF1">
    <property type="entry name" value="CHORISMATE MUTASE"/>
    <property type="match status" value="1"/>
</dbReference>
<organism evidence="5 7">
    <name type="scientific">Aliivibrio fischeri</name>
    <name type="common">Vibrio fischeri</name>
    <dbReference type="NCBI Taxonomy" id="668"/>
    <lineage>
        <taxon>Bacteria</taxon>
        <taxon>Pseudomonadati</taxon>
        <taxon>Pseudomonadota</taxon>
        <taxon>Gammaproteobacteria</taxon>
        <taxon>Vibrionales</taxon>
        <taxon>Vibrionaceae</taxon>
        <taxon>Aliivibrio</taxon>
    </lineage>
</organism>
<reference evidence="6 8" key="2">
    <citation type="submission" date="2019-11" db="EMBL/GenBank/DDBJ databases">
        <title>Using colonization assays and comparative genomics to discover symbiosis behaviors and factors in Vibrio fischeri.</title>
        <authorList>
            <person name="Bongrand C."/>
            <person name="Moriano-Gutierrez S."/>
            <person name="Arevalo P."/>
            <person name="Mcfall-Ngai M."/>
            <person name="Visick K."/>
            <person name="Polz M.F."/>
            <person name="Ruby E.G."/>
        </authorList>
    </citation>
    <scope>NUCLEOTIDE SEQUENCE [LARGE SCALE GENOMIC DNA]</scope>
    <source>
        <strain evidence="6">Emors.4.1</strain>
        <strain evidence="8">emors.4.1</strain>
    </source>
</reference>
<comment type="caution">
    <text evidence="5">The sequence shown here is derived from an EMBL/GenBank/DDBJ whole genome shotgun (WGS) entry which is preliminary data.</text>
</comment>
<dbReference type="EMBL" id="WOBN01000033">
    <property type="protein sequence ID" value="MUK51040.1"/>
    <property type="molecule type" value="Genomic_DNA"/>
</dbReference>
<dbReference type="Proteomes" id="UP000321787">
    <property type="component" value="Unassembled WGS sequence"/>
</dbReference>
<dbReference type="InterPro" id="IPR008241">
    <property type="entry name" value="Isochorismate_pyruvate-lyase"/>
</dbReference>
<feature type="binding site" evidence="3">
    <location>
        <position position="93"/>
    </location>
    <ligand>
        <name>substrate</name>
    </ligand>
</feature>
<dbReference type="EMBL" id="BJTZ01000035">
    <property type="protein sequence ID" value="GEK15649.1"/>
    <property type="molecule type" value="Genomic_DNA"/>
</dbReference>
<accession>A0A510UM56</accession>
<dbReference type="GO" id="GO:0046417">
    <property type="term" value="P:chorismate metabolic process"/>
    <property type="evidence" value="ECO:0007669"/>
    <property type="project" value="InterPro"/>
</dbReference>
<dbReference type="PIRSF" id="PIRSF029775">
    <property type="entry name" value="Isochor_pyr_lyas"/>
    <property type="match status" value="1"/>
</dbReference>
<protein>
    <recommendedName>
        <fullName evidence="1">chorismate mutase</fullName>
        <ecNumber evidence="1">5.4.99.5</ecNumber>
    </recommendedName>
</protein>
<feature type="binding site" evidence="3">
    <location>
        <position position="45"/>
    </location>
    <ligand>
        <name>substrate</name>
    </ligand>
</feature>
<evidence type="ECO:0000259" key="4">
    <source>
        <dbReference type="PROSITE" id="PS51168"/>
    </source>
</evidence>
<dbReference type="GO" id="GO:0016835">
    <property type="term" value="F:carbon-oxygen lyase activity"/>
    <property type="evidence" value="ECO:0007669"/>
    <property type="project" value="InterPro"/>
</dbReference>
<proteinExistence type="predicted"/>
<dbReference type="GO" id="GO:0009697">
    <property type="term" value="P:salicylic acid biosynthetic process"/>
    <property type="evidence" value="ECO:0007669"/>
    <property type="project" value="InterPro"/>
</dbReference>
<dbReference type="SMART" id="SM00830">
    <property type="entry name" value="CM_2"/>
    <property type="match status" value="1"/>
</dbReference>
<feature type="binding site" evidence="3">
    <location>
        <position position="17"/>
    </location>
    <ligand>
        <name>substrate</name>
    </ligand>
</feature>
<keyword evidence="5" id="KW-0456">Lyase</keyword>
<evidence type="ECO:0000256" key="1">
    <source>
        <dbReference type="ARBA" id="ARBA00012404"/>
    </source>
</evidence>
<dbReference type="PROSITE" id="PS51168">
    <property type="entry name" value="CHORISMATE_MUT_2"/>
    <property type="match status" value="1"/>
</dbReference>
<dbReference type="PANTHER" id="PTHR38041">
    <property type="entry name" value="CHORISMATE MUTASE"/>
    <property type="match status" value="1"/>
</dbReference>
<evidence type="ECO:0000313" key="8">
    <source>
        <dbReference type="Proteomes" id="UP000448038"/>
    </source>
</evidence>
<evidence type="ECO:0000256" key="2">
    <source>
        <dbReference type="ARBA" id="ARBA00023235"/>
    </source>
</evidence>
<dbReference type="NCBIfam" id="TIGR01803">
    <property type="entry name" value="CM-like"/>
    <property type="match status" value="1"/>
</dbReference>
<dbReference type="InterPro" id="IPR036263">
    <property type="entry name" value="Chorismate_II_sf"/>
</dbReference>
<sequence>MQNLKHPNQCENLEHVRQGIDAIDHKIVQLLNERMGYVLAAAQFKPNVKSIPAPDRVAAMLQQRKEWASEQTLDESFITSLFEQIIPWFINQQIDYWRTKNESNSGQ</sequence>
<name>A0A510UM56_ALIFS</name>
<dbReference type="AlphaFoldDB" id="A0A510UM56"/>
<dbReference type="InterPro" id="IPR051331">
    <property type="entry name" value="Chorismate_mutase-related"/>
</dbReference>
<reference evidence="5 7" key="1">
    <citation type="submission" date="2019-07" db="EMBL/GenBank/DDBJ databases">
        <title>Whole genome shotgun sequence of Aliivibrio fischeri NBRC 101058.</title>
        <authorList>
            <person name="Hosoyama A."/>
            <person name="Uohara A."/>
            <person name="Ohji S."/>
            <person name="Ichikawa N."/>
        </authorList>
    </citation>
    <scope>NUCLEOTIDE SEQUENCE [LARGE SCALE GENOMIC DNA]</scope>
    <source>
        <strain evidence="5 7">NBRC 101058</strain>
    </source>
</reference>
<evidence type="ECO:0000313" key="7">
    <source>
        <dbReference type="Proteomes" id="UP000321787"/>
    </source>
</evidence>
<gene>
    <name evidence="5" type="primary">pchB</name>
    <name evidence="5" type="ORF">AFI02nite_36850</name>
    <name evidence="6" type="ORF">GNP88_18015</name>
</gene>
<dbReference type="Proteomes" id="UP000448038">
    <property type="component" value="Unassembled WGS sequence"/>
</dbReference>
<evidence type="ECO:0000256" key="3">
    <source>
        <dbReference type="PIRSR" id="PIRSR029775-1"/>
    </source>
</evidence>
<dbReference type="Pfam" id="PF01817">
    <property type="entry name" value="CM_2"/>
    <property type="match status" value="1"/>
</dbReference>
<dbReference type="RefSeq" id="WP_146866227.1">
    <property type="nucleotide sequence ID" value="NZ_BJTZ01000035.1"/>
</dbReference>
<dbReference type="NCBIfam" id="NF005475">
    <property type="entry name" value="PRK07075.1"/>
    <property type="match status" value="1"/>
</dbReference>
<dbReference type="GO" id="GO:0004106">
    <property type="term" value="F:chorismate mutase activity"/>
    <property type="evidence" value="ECO:0007669"/>
    <property type="project" value="UniProtKB-EC"/>
</dbReference>